<evidence type="ECO:0000313" key="2">
    <source>
        <dbReference type="Proteomes" id="UP000257109"/>
    </source>
</evidence>
<dbReference type="InterPro" id="IPR005294">
    <property type="entry name" value="ATP_synth_F1_asu"/>
</dbReference>
<name>A0A371GFY5_MUCPR</name>
<reference evidence="1" key="1">
    <citation type="submission" date="2018-05" db="EMBL/GenBank/DDBJ databases">
        <title>Draft genome of Mucuna pruriens seed.</title>
        <authorList>
            <person name="Nnadi N.E."/>
            <person name="Vos R."/>
            <person name="Hasami M.H."/>
            <person name="Devisetty U.K."/>
            <person name="Aguiy J.C."/>
        </authorList>
    </citation>
    <scope>NUCLEOTIDE SEQUENCE [LARGE SCALE GENOMIC DNA]</scope>
    <source>
        <strain evidence="1">JCA_2017</strain>
    </source>
</reference>
<sequence>IFLFADLFNARIRPAINVSIFVYKVGWTTQIKIIKQVVGKLKLELVPFTVRVLSPWTDNHYLYRNEYGYLQLCAYLKINKPQFKEIIFSTKTFTQEIETLLKEAIKKHMKLFLL</sequence>
<gene>
    <name evidence="1" type="primary">atpA</name>
    <name evidence="1" type="ORF">CR513_28805</name>
</gene>
<organism evidence="1 2">
    <name type="scientific">Mucuna pruriens</name>
    <name type="common">Velvet bean</name>
    <name type="synonym">Dolichos pruriens</name>
    <dbReference type="NCBI Taxonomy" id="157652"/>
    <lineage>
        <taxon>Eukaryota</taxon>
        <taxon>Viridiplantae</taxon>
        <taxon>Streptophyta</taxon>
        <taxon>Embryophyta</taxon>
        <taxon>Tracheophyta</taxon>
        <taxon>Spermatophyta</taxon>
        <taxon>Magnoliopsida</taxon>
        <taxon>eudicotyledons</taxon>
        <taxon>Gunneridae</taxon>
        <taxon>Pentapetalae</taxon>
        <taxon>rosids</taxon>
        <taxon>fabids</taxon>
        <taxon>Fabales</taxon>
        <taxon>Fabaceae</taxon>
        <taxon>Papilionoideae</taxon>
        <taxon>50 kb inversion clade</taxon>
        <taxon>NPAAA clade</taxon>
        <taxon>indigoferoid/millettioid clade</taxon>
        <taxon>Phaseoleae</taxon>
        <taxon>Mucuna</taxon>
    </lineage>
</organism>
<dbReference type="Gene3D" id="3.40.50.12240">
    <property type="match status" value="1"/>
</dbReference>
<proteinExistence type="predicted"/>
<dbReference type="STRING" id="157652.A0A371GFY5"/>
<dbReference type="EMBL" id="QJKJ01005663">
    <property type="protein sequence ID" value="RDX89468.1"/>
    <property type="molecule type" value="Genomic_DNA"/>
</dbReference>
<accession>A0A371GFY5</accession>
<protein>
    <submittedName>
        <fullName evidence="1">ATP synthase subunit alpha, chloroplastic</fullName>
    </submittedName>
</protein>
<dbReference type="GO" id="GO:0043531">
    <property type="term" value="F:ADP binding"/>
    <property type="evidence" value="ECO:0007669"/>
    <property type="project" value="TreeGrafter"/>
</dbReference>
<dbReference type="AlphaFoldDB" id="A0A371GFY5"/>
<feature type="non-terminal residue" evidence="1">
    <location>
        <position position="1"/>
    </location>
</feature>
<dbReference type="Proteomes" id="UP000257109">
    <property type="component" value="Unassembled WGS sequence"/>
</dbReference>
<dbReference type="GO" id="GO:0046933">
    <property type="term" value="F:proton-transporting ATP synthase activity, rotational mechanism"/>
    <property type="evidence" value="ECO:0007669"/>
    <property type="project" value="InterPro"/>
</dbReference>
<dbReference type="GO" id="GO:0045259">
    <property type="term" value="C:proton-transporting ATP synthase complex"/>
    <property type="evidence" value="ECO:0007669"/>
    <property type="project" value="InterPro"/>
</dbReference>
<evidence type="ECO:0000313" key="1">
    <source>
        <dbReference type="EMBL" id="RDX89468.1"/>
    </source>
</evidence>
<keyword evidence="2" id="KW-1185">Reference proteome</keyword>
<dbReference type="PANTHER" id="PTHR48082:SF2">
    <property type="entry name" value="ATP SYNTHASE SUBUNIT ALPHA, MITOCHONDRIAL"/>
    <property type="match status" value="1"/>
</dbReference>
<dbReference type="OrthoDB" id="1926690at2759"/>
<comment type="caution">
    <text evidence="1">The sequence shown here is derived from an EMBL/GenBank/DDBJ whole genome shotgun (WGS) entry which is preliminary data.</text>
</comment>
<dbReference type="GO" id="GO:0005524">
    <property type="term" value="F:ATP binding"/>
    <property type="evidence" value="ECO:0007669"/>
    <property type="project" value="TreeGrafter"/>
</dbReference>
<dbReference type="PANTHER" id="PTHR48082">
    <property type="entry name" value="ATP SYNTHASE SUBUNIT ALPHA, MITOCHONDRIAL"/>
    <property type="match status" value="1"/>
</dbReference>